<dbReference type="InterPro" id="IPR011528">
    <property type="entry name" value="NERD"/>
</dbReference>
<reference evidence="4" key="3">
    <citation type="submission" date="2020-05" db="EMBL/GenBank/DDBJ databases">
        <title>Complete genome sequence of Bradyrhizobium diazoefficiens XF4 isolated from soybean nodule.</title>
        <authorList>
            <person name="Noda R."/>
            <person name="Kakizaki K."/>
            <person name="Minamisawa K."/>
        </authorList>
    </citation>
    <scope>NUCLEOTIDE SEQUENCE</scope>
    <source>
        <strain evidence="4">XF4</strain>
    </source>
</reference>
<dbReference type="SUPFAM" id="SSF52540">
    <property type="entry name" value="P-loop containing nucleoside triphosphate hydrolases"/>
    <property type="match status" value="1"/>
</dbReference>
<evidence type="ECO:0000313" key="4">
    <source>
        <dbReference type="EMBL" id="BCE46049.1"/>
    </source>
</evidence>
<gene>
    <name evidence="5" type="ORF">XF10B_23720</name>
    <name evidence="3" type="ORF">XF1B_24770</name>
    <name evidence="4" type="ORF">XF4B_23980</name>
</gene>
<dbReference type="PANTHER" id="PTHR10887">
    <property type="entry name" value="DNA2/NAM7 HELICASE FAMILY"/>
    <property type="match status" value="1"/>
</dbReference>
<dbReference type="EMBL" id="AP023099">
    <property type="protein sequence ID" value="BCE89574.1"/>
    <property type="molecule type" value="Genomic_DNA"/>
</dbReference>
<dbReference type="Pfam" id="PF08378">
    <property type="entry name" value="NERD"/>
    <property type="match status" value="1"/>
</dbReference>
<proteinExistence type="predicted"/>
<feature type="region of interest" description="Disordered" evidence="1">
    <location>
        <begin position="861"/>
        <end position="886"/>
    </location>
</feature>
<dbReference type="Pfam" id="PF13086">
    <property type="entry name" value="AAA_11"/>
    <property type="match status" value="1"/>
</dbReference>
<name>A0A809WY73_9BRAD</name>
<dbReference type="InterPro" id="IPR045055">
    <property type="entry name" value="DNA2/NAM7-like"/>
</dbReference>
<reference evidence="3" key="1">
    <citation type="submission" date="2020-05" db="EMBL/GenBank/DDBJ databases">
        <title>Complete genome sequence of Bradyrhizobium diazoefficiens XF1 isolated from soybean nodule.</title>
        <authorList>
            <person name="Noda R."/>
            <person name="Kakizaki K."/>
            <person name="Minamisawa K."/>
        </authorList>
    </citation>
    <scope>NUCLEOTIDE SEQUENCE</scope>
    <source>
        <strain evidence="3">XF1</strain>
    </source>
</reference>
<dbReference type="CDD" id="cd18808">
    <property type="entry name" value="SF1_C_Upf1"/>
    <property type="match status" value="1"/>
</dbReference>
<accession>A0A809WY73</accession>
<protein>
    <recommendedName>
        <fullName evidence="2">NERD domain-containing protein</fullName>
    </recommendedName>
</protein>
<dbReference type="InterPro" id="IPR027417">
    <property type="entry name" value="P-loop_NTPase"/>
</dbReference>
<dbReference type="EMBL" id="AP023094">
    <property type="protein sequence ID" value="BCE46049.1"/>
    <property type="molecule type" value="Genomic_DNA"/>
</dbReference>
<dbReference type="GO" id="GO:0004672">
    <property type="term" value="F:protein kinase activity"/>
    <property type="evidence" value="ECO:0007669"/>
    <property type="project" value="InterPro"/>
</dbReference>
<dbReference type="GO" id="GO:0004386">
    <property type="term" value="F:helicase activity"/>
    <property type="evidence" value="ECO:0007669"/>
    <property type="project" value="InterPro"/>
</dbReference>
<dbReference type="InterPro" id="IPR041677">
    <property type="entry name" value="DNA2/NAM7_AAA_11"/>
</dbReference>
<evidence type="ECO:0000256" key="1">
    <source>
        <dbReference type="SAM" id="MobiDB-lite"/>
    </source>
</evidence>
<dbReference type="Pfam" id="PF13087">
    <property type="entry name" value="AAA_12"/>
    <property type="match status" value="1"/>
</dbReference>
<evidence type="ECO:0000313" key="3">
    <source>
        <dbReference type="EMBL" id="BCE19796.1"/>
    </source>
</evidence>
<organism evidence="3">
    <name type="scientific">Bradyrhizobium diazoefficiens</name>
    <dbReference type="NCBI Taxonomy" id="1355477"/>
    <lineage>
        <taxon>Bacteria</taxon>
        <taxon>Pseudomonadati</taxon>
        <taxon>Pseudomonadota</taxon>
        <taxon>Alphaproteobacteria</taxon>
        <taxon>Hyphomicrobiales</taxon>
        <taxon>Nitrobacteraceae</taxon>
        <taxon>Bradyrhizobium</taxon>
    </lineage>
</organism>
<feature type="domain" description="NERD" evidence="2">
    <location>
        <begin position="8"/>
        <end position="119"/>
    </location>
</feature>
<sequence>MDIRNQGQGVHAREIHGLGVLRRLPDQWCAYTNLEISIGPGQYREIDAVVVTDDRILLVDLKDWKHRITCGEGRWYHDDLDMPSPVSKIRFVAHKVLESFRTYLREHNERRGSGDAKLRAPLIQGVVVQCGPASLDEIVDNEKSSAFMLDDFMRFIVAPDTRNSRLGPSPHADRRNPLTAPGSPWRAFFAKFFNASHGPFRPGKRRYGTYRALSDRPSFVHRDVAYQEFDVEDENVGASTGLLRRWDFSRLDTRFQTETGRNEIAGRERKVIAYLNDRNPNIGAMILQPKVDDRERGIGYWEVFETRRRLKRLSDFAAADARHLAKLERLELVRQFLARMKAIHEQDAAHLDIGPHSVWIEPPNLVRLSHLLAARIDDVESLGERRYSFLSSSRVPDEADGNAADPKSRDCFLAGLVAHQMVFDAVPSAAEVGAPPKWDKAVDPDDSFQAIHAWFEKALSWTGNERFSDAGAMLDAFNAAANGALPAGQTLARLERYRVWKTQRQISTELPSERDISSDDFSESWMSRYEDAQVFVKMWKSSAWGGRQSELPRVLDFIERADYLRISPPAGCAPLRKIAWMPDAIVVLRQWVDFPTLQETIAGKTGPIASAEGGLALLAKLCRLMIDLHESGFAHGDLKPANILVPDDPDQTPVLIDYLEFSTEADGDVVSSAYAPMSGGDRFARDRFALTKIAEEVFLACEIGGENAIALAKAIRDCREGPPANATLLPLSECIEKILTPEVAAPKSVVRISIKNAEPGPLLPDEGVFGLRLGRGGPVFMIRGASEEIMVKLSSDGLPVAASRRPLSQQQVAKYSRHEFARLEIELHVAASTRNDFDGLRQILDDARFQEAWRTRSGALVEAEAPPEEQQLEGAEVQESAGGDEGGDLAEDALAAEIVSEAPASDVDVPALWRSLLTAEEDFSVEGTTAGESVYRRETGRHVVPFEFEQGELNFDREDKVFVERFDRRRQIWREIGLLDIERSRRATIVIDANRRFPDARDGLISDETKLRFLSHWETTSRSRREAASERILSGQSIVRDLIDTFDVRSDAVPTVFSSVVTAEEVKTEYGFNDTQAKAFEFLTRVQPVGLLQGPPGTGKTKFIAALVHFVLSKNLARNVLLASQSNDAVDNAAEAVLSLFGLKARPAIVRVGQEGSISDRLLPYHAARVEIGYKQKLQADLKNRMRVAARNLGISAAASDDLLRLHQSIDPVWIRLREVMEATEDGSDDKRAAGLRRTVLRMAGKFGAGEPEIEDAIREGRLMDALVQHIASKHEIGNLDVAERFASIFKLTADLIGSVSTPERSFESFLAGTRQIVAGTCVGLGRTSLGLRKTPFDLVVVDEAARCTSSELAVPIQSGRWIVLVGDQAQLEPHHRPEVISDVAVATGLPKREIVRSDFERIFDSRYGREAGRKLTQQHRMLAPIGRMVSTSFYGGELTHERTTPVIPPKHLPKLLDRAVTWVATDNLQLRSFQDPDPKGGSSLVNNVEADAILKIIKLWDSDRAFRPYLDRIPGSTIGIICTYAAQRDLIRHRLRLSGLSEAMKSNVTVGTVDSYQGKQNPIVVLSLVRNNDSGPEEFRQRTITQGFMARPNRINVALSRAMDRLVVVGARTRWPLDGPMYRVSQAFARELSSGSARLVDVSRLDETSGHPPPPRSRDAKRGHPFRGRNK</sequence>
<dbReference type="InterPro" id="IPR041679">
    <property type="entry name" value="DNA2/NAM7-like_C"/>
</dbReference>
<evidence type="ECO:0000313" key="5">
    <source>
        <dbReference type="EMBL" id="BCE89574.1"/>
    </source>
</evidence>
<reference evidence="5" key="2">
    <citation type="submission" date="2020-05" db="EMBL/GenBank/DDBJ databases">
        <title>Complete genome sequence of Bradyrhizobium diazoefficiens XF10 isolated from soybean nodule.</title>
        <authorList>
            <person name="Noda R."/>
            <person name="Kakizaki K."/>
            <person name="Minamisawa K."/>
        </authorList>
    </citation>
    <scope>NUCLEOTIDE SEQUENCE</scope>
    <source>
        <strain evidence="5">XF10</strain>
    </source>
</reference>
<dbReference type="InterPro" id="IPR047187">
    <property type="entry name" value="SF1_C_Upf1"/>
</dbReference>
<dbReference type="Gene3D" id="3.40.50.300">
    <property type="entry name" value="P-loop containing nucleotide triphosphate hydrolases"/>
    <property type="match status" value="2"/>
</dbReference>
<dbReference type="Gene3D" id="1.10.510.10">
    <property type="entry name" value="Transferase(Phosphotransferase) domain 1"/>
    <property type="match status" value="2"/>
</dbReference>
<feature type="region of interest" description="Disordered" evidence="1">
    <location>
        <begin position="1642"/>
        <end position="1672"/>
    </location>
</feature>
<dbReference type="PROSITE" id="PS00108">
    <property type="entry name" value="PROTEIN_KINASE_ST"/>
    <property type="match status" value="1"/>
</dbReference>
<dbReference type="EMBL" id="AP023091">
    <property type="protein sequence ID" value="BCE19796.1"/>
    <property type="molecule type" value="Genomic_DNA"/>
</dbReference>
<dbReference type="PROSITE" id="PS50965">
    <property type="entry name" value="NERD"/>
    <property type="match status" value="1"/>
</dbReference>
<evidence type="ECO:0000259" key="2">
    <source>
        <dbReference type="PROSITE" id="PS50965"/>
    </source>
</evidence>
<dbReference type="InterPro" id="IPR008271">
    <property type="entry name" value="Ser/Thr_kinase_AS"/>
</dbReference>
<dbReference type="InterPro" id="IPR011009">
    <property type="entry name" value="Kinase-like_dom_sf"/>
</dbReference>
<dbReference type="RefSeq" id="WP_178372799.1">
    <property type="nucleotide sequence ID" value="NZ_CP055233.1"/>
</dbReference>
<dbReference type="SUPFAM" id="SSF56112">
    <property type="entry name" value="Protein kinase-like (PK-like)"/>
    <property type="match status" value="1"/>
</dbReference>
<dbReference type="PANTHER" id="PTHR10887:SF495">
    <property type="entry name" value="HELICASE SENATAXIN ISOFORM X1-RELATED"/>
    <property type="match status" value="1"/>
</dbReference>